<comment type="function">
    <text evidence="7">Part of the tripartite ATP-independent periplasmic (TRAP) transport system.</text>
</comment>
<feature type="transmembrane region" description="Helical" evidence="7">
    <location>
        <begin position="394"/>
        <end position="410"/>
    </location>
</feature>
<dbReference type="Pfam" id="PF06808">
    <property type="entry name" value="DctM"/>
    <property type="match status" value="1"/>
</dbReference>
<evidence type="ECO:0000256" key="6">
    <source>
        <dbReference type="ARBA" id="ARBA00023136"/>
    </source>
</evidence>
<dbReference type="NCBIfam" id="TIGR00786">
    <property type="entry name" value="dctM"/>
    <property type="match status" value="1"/>
</dbReference>
<feature type="transmembrane region" description="Helical" evidence="7">
    <location>
        <begin position="422"/>
        <end position="444"/>
    </location>
</feature>
<feature type="transmembrane region" description="Helical" evidence="7">
    <location>
        <begin position="195"/>
        <end position="216"/>
    </location>
</feature>
<evidence type="ECO:0000259" key="8">
    <source>
        <dbReference type="Pfam" id="PF06808"/>
    </source>
</evidence>
<comment type="caution">
    <text evidence="7">Lacks conserved residue(s) required for the propagation of feature annotation.</text>
</comment>
<protein>
    <recommendedName>
        <fullName evidence="7">TRAP transporter large permease protein</fullName>
    </recommendedName>
</protein>
<feature type="transmembrane region" description="Helical" evidence="7">
    <location>
        <begin position="296"/>
        <end position="317"/>
    </location>
</feature>
<dbReference type="PANTHER" id="PTHR33362">
    <property type="entry name" value="SIALIC ACID TRAP TRANSPORTER PERMEASE PROTEIN SIAT-RELATED"/>
    <property type="match status" value="1"/>
</dbReference>
<evidence type="ECO:0000256" key="5">
    <source>
        <dbReference type="ARBA" id="ARBA00022989"/>
    </source>
</evidence>
<feature type="transmembrane region" description="Helical" evidence="7">
    <location>
        <begin position="266"/>
        <end position="284"/>
    </location>
</feature>
<keyword evidence="6 7" id="KW-0472">Membrane</keyword>
<evidence type="ECO:0000256" key="7">
    <source>
        <dbReference type="RuleBase" id="RU369079"/>
    </source>
</evidence>
<dbReference type="EMBL" id="JADHSG010000003">
    <property type="protein sequence ID" value="MBL6903170.1"/>
    <property type="molecule type" value="Genomic_DNA"/>
</dbReference>
<gene>
    <name evidence="9" type="ORF">ISR29_03105</name>
</gene>
<comment type="similarity">
    <text evidence="7">Belongs to the TRAP transporter large permease family.</text>
</comment>
<reference evidence="9" key="1">
    <citation type="submission" date="2020-10" db="EMBL/GenBank/DDBJ databases">
        <title>Microbiome of the Black Sea water column analyzed by genome centric metagenomics.</title>
        <authorList>
            <person name="Cabello-Yeves P.J."/>
            <person name="Callieri C."/>
            <person name="Picazo A."/>
            <person name="Mehrshad M."/>
            <person name="Haro-Moreno J.M."/>
            <person name="Roda-Garcia J."/>
            <person name="Dzembekova N."/>
            <person name="Slabakova V."/>
            <person name="Slabakova N."/>
            <person name="Moncheva S."/>
            <person name="Rodriguez-Valera F."/>
        </authorList>
    </citation>
    <scope>NUCLEOTIDE SEQUENCE</scope>
    <source>
        <strain evidence="9">BS30m-G43</strain>
    </source>
</reference>
<feature type="transmembrane region" description="Helical" evidence="7">
    <location>
        <begin position="55"/>
        <end position="77"/>
    </location>
</feature>
<dbReference type="InterPro" id="IPR010656">
    <property type="entry name" value="DctM"/>
</dbReference>
<proteinExistence type="inferred from homology"/>
<feature type="transmembrane region" description="Helical" evidence="7">
    <location>
        <begin position="237"/>
        <end position="260"/>
    </location>
</feature>
<keyword evidence="3 7" id="KW-0997">Cell inner membrane</keyword>
<dbReference type="InterPro" id="IPR004681">
    <property type="entry name" value="TRAP_DctM"/>
</dbReference>
<comment type="caution">
    <text evidence="9">The sequence shown here is derived from an EMBL/GenBank/DDBJ whole genome shotgun (WGS) entry which is preliminary data.</text>
</comment>
<evidence type="ECO:0000313" key="10">
    <source>
        <dbReference type="Proteomes" id="UP000705230"/>
    </source>
</evidence>
<dbReference type="PANTHER" id="PTHR33362:SF7">
    <property type="entry name" value="SLL1103 PROTEIN"/>
    <property type="match status" value="1"/>
</dbReference>
<evidence type="ECO:0000313" key="9">
    <source>
        <dbReference type="EMBL" id="MBL6903170.1"/>
    </source>
</evidence>
<keyword evidence="7" id="KW-0813">Transport</keyword>
<feature type="transmembrane region" description="Helical" evidence="7">
    <location>
        <begin position="337"/>
        <end position="355"/>
    </location>
</feature>
<dbReference type="Proteomes" id="UP000705230">
    <property type="component" value="Unassembled WGS sequence"/>
</dbReference>
<evidence type="ECO:0000256" key="3">
    <source>
        <dbReference type="ARBA" id="ARBA00022519"/>
    </source>
</evidence>
<comment type="subunit">
    <text evidence="7">The complex comprises the extracytoplasmic solute receptor protein and the two transmembrane proteins.</text>
</comment>
<comment type="subcellular location">
    <subcellularLocation>
        <location evidence="1 7">Cell inner membrane</location>
        <topology evidence="1 7">Multi-pass membrane protein</topology>
    </subcellularLocation>
</comment>
<feature type="transmembrane region" description="Helical" evidence="7">
    <location>
        <begin position="362"/>
        <end position="388"/>
    </location>
</feature>
<feature type="domain" description="TRAP C4-dicarboxylate transport system permease DctM subunit" evidence="8">
    <location>
        <begin position="9"/>
        <end position="442"/>
    </location>
</feature>
<accession>A0A937J7J5</accession>
<organism evidence="9 10">
    <name type="scientific">SAR86 cluster bacterium</name>
    <dbReference type="NCBI Taxonomy" id="2030880"/>
    <lineage>
        <taxon>Bacteria</taxon>
        <taxon>Pseudomonadati</taxon>
        <taxon>Pseudomonadota</taxon>
        <taxon>Gammaproteobacteria</taxon>
        <taxon>SAR86 cluster</taxon>
    </lineage>
</organism>
<keyword evidence="5 7" id="KW-1133">Transmembrane helix</keyword>
<keyword evidence="4 7" id="KW-0812">Transmembrane</keyword>
<keyword evidence="2" id="KW-1003">Cell membrane</keyword>
<evidence type="ECO:0000256" key="4">
    <source>
        <dbReference type="ARBA" id="ARBA00022692"/>
    </source>
</evidence>
<dbReference type="GO" id="GO:0022857">
    <property type="term" value="F:transmembrane transporter activity"/>
    <property type="evidence" value="ECO:0007669"/>
    <property type="project" value="UniProtKB-UniRule"/>
</dbReference>
<sequence>MEIIPLILLVLVCAALVLGYPVALTLAGVSILFSLLCIPAGIFDPDIFKSIPLRIFGIMNNVTLLAVPLFIFMGTILEKSGIAGRMLENMALAFKNIRGGLSISIIVVGTLLAASTGIVGATVVTMGLMSLPILIQQGYEKDFSTGLVAATGTLGQIIPPSIALVLLGDVMSNAYQRAQNNMGIFSQNTVTVGDLFIGAIVPGILICSSYLIYAIYKNSKNENIQFFPDLASPPKTEILKTLALPLVLIVLVLGSIISGIATPTEAAAIGAMGAMIIALINGKLSFEFLKETSEKTAIVTTMIFTILIGASIFSLIFRGVGGDDLIELIFNGVPGGPYAALIFVLVIVFLLGFILDFIEICYVIVPLVAPPLLMMGFDPVWLAVLLAINLQTSFLTPPFGFSLFYLRGVADASIKTSEIYKGVIPFILIQLLILIIVLIFPGVIL</sequence>
<dbReference type="AlphaFoldDB" id="A0A937J7J5"/>
<name>A0A937J7J5_9GAMM</name>
<feature type="transmembrane region" description="Helical" evidence="7">
    <location>
        <begin position="97"/>
        <end position="124"/>
    </location>
</feature>
<evidence type="ECO:0000256" key="2">
    <source>
        <dbReference type="ARBA" id="ARBA00022475"/>
    </source>
</evidence>
<dbReference type="GO" id="GO:0005886">
    <property type="term" value="C:plasma membrane"/>
    <property type="evidence" value="ECO:0007669"/>
    <property type="project" value="UniProtKB-SubCell"/>
</dbReference>
<evidence type="ECO:0000256" key="1">
    <source>
        <dbReference type="ARBA" id="ARBA00004429"/>
    </source>
</evidence>